<dbReference type="Pfam" id="PF04452">
    <property type="entry name" value="Methyltrans_RNA"/>
    <property type="match status" value="1"/>
</dbReference>
<keyword evidence="8 12" id="KW-0808">Transferase</keyword>
<evidence type="ECO:0000256" key="12">
    <source>
        <dbReference type="PIRNR" id="PIRNR015601"/>
    </source>
</evidence>
<dbReference type="NCBIfam" id="NF008692">
    <property type="entry name" value="PRK11713.1-5"/>
    <property type="match status" value="1"/>
</dbReference>
<comment type="subcellular location">
    <subcellularLocation>
        <location evidence="1 12">Cytoplasm</location>
    </subcellularLocation>
</comment>
<evidence type="ECO:0000256" key="10">
    <source>
        <dbReference type="ARBA" id="ARBA00025699"/>
    </source>
</evidence>
<keyword evidence="6 12" id="KW-0698">rRNA processing</keyword>
<dbReference type="EC" id="2.1.1.193" evidence="3 12"/>
<name>A0A9X1W4M8_9BURK</name>
<dbReference type="GO" id="GO:0005737">
    <property type="term" value="C:cytoplasm"/>
    <property type="evidence" value="ECO:0007669"/>
    <property type="project" value="UniProtKB-SubCell"/>
</dbReference>
<feature type="domain" description="Ribosomal RNA small subunit methyltransferase E methyltransferase" evidence="14">
    <location>
        <begin position="74"/>
        <end position="238"/>
    </location>
</feature>
<dbReference type="CDD" id="cd18084">
    <property type="entry name" value="RsmE-like"/>
    <property type="match status" value="1"/>
</dbReference>
<evidence type="ECO:0000256" key="2">
    <source>
        <dbReference type="ARBA" id="ARBA00005528"/>
    </source>
</evidence>
<reference evidence="16" key="1">
    <citation type="submission" date="2022-03" db="EMBL/GenBank/DDBJ databases">
        <authorList>
            <person name="Woo C.Y."/>
        </authorList>
    </citation>
    <scope>NUCLEOTIDE SEQUENCE</scope>
    <source>
        <strain evidence="16">CYS-02</strain>
    </source>
</reference>
<evidence type="ECO:0000256" key="11">
    <source>
        <dbReference type="ARBA" id="ARBA00047944"/>
    </source>
</evidence>
<feature type="chain" id="PRO_5040964758" description="Ribosomal RNA small subunit methyltransferase E" evidence="13">
    <location>
        <begin position="23"/>
        <end position="242"/>
    </location>
</feature>
<gene>
    <name evidence="16" type="ORF">MMF98_21070</name>
</gene>
<dbReference type="PANTHER" id="PTHR30027">
    <property type="entry name" value="RIBOSOMAL RNA SMALL SUBUNIT METHYLTRANSFERASE E"/>
    <property type="match status" value="1"/>
</dbReference>
<dbReference type="GO" id="GO:0070475">
    <property type="term" value="P:rRNA base methylation"/>
    <property type="evidence" value="ECO:0007669"/>
    <property type="project" value="TreeGrafter"/>
</dbReference>
<evidence type="ECO:0000313" key="17">
    <source>
        <dbReference type="Proteomes" id="UP001139447"/>
    </source>
</evidence>
<dbReference type="InterPro" id="IPR046886">
    <property type="entry name" value="RsmE_MTase_dom"/>
</dbReference>
<dbReference type="Gene3D" id="3.40.1280.10">
    <property type="match status" value="1"/>
</dbReference>
<dbReference type="InterPro" id="IPR029028">
    <property type="entry name" value="Alpha/beta_knot_MTases"/>
</dbReference>
<comment type="function">
    <text evidence="10 12">Specifically methylates the N3 position of the uracil ring of uridine 1498 (m3U1498) in 16S rRNA. Acts on the fully assembled 30S ribosomal subunit.</text>
</comment>
<dbReference type="InterPro" id="IPR006700">
    <property type="entry name" value="RsmE"/>
</dbReference>
<dbReference type="Proteomes" id="UP001139447">
    <property type="component" value="Unassembled WGS sequence"/>
</dbReference>
<keyword evidence="13" id="KW-0732">Signal</keyword>
<keyword evidence="7 12" id="KW-0489">Methyltransferase</keyword>
<comment type="similarity">
    <text evidence="2 12">Belongs to the RNA methyltransferase RsmE family.</text>
</comment>
<dbReference type="SUPFAM" id="SSF75217">
    <property type="entry name" value="alpha/beta knot"/>
    <property type="match status" value="1"/>
</dbReference>
<keyword evidence="17" id="KW-1185">Reference proteome</keyword>
<evidence type="ECO:0000256" key="4">
    <source>
        <dbReference type="ARBA" id="ARBA00013673"/>
    </source>
</evidence>
<proteinExistence type="inferred from homology"/>
<protein>
    <recommendedName>
        <fullName evidence="4 12">Ribosomal RNA small subunit methyltransferase E</fullName>
        <ecNumber evidence="3 12">2.1.1.193</ecNumber>
    </recommendedName>
</protein>
<dbReference type="NCBIfam" id="TIGR00046">
    <property type="entry name" value="RsmE family RNA methyltransferase"/>
    <property type="match status" value="1"/>
</dbReference>
<keyword evidence="9 12" id="KW-0949">S-adenosyl-L-methionine</keyword>
<evidence type="ECO:0000259" key="14">
    <source>
        <dbReference type="Pfam" id="PF04452"/>
    </source>
</evidence>
<evidence type="ECO:0000256" key="3">
    <source>
        <dbReference type="ARBA" id="ARBA00012328"/>
    </source>
</evidence>
<organism evidence="16 17">
    <name type="scientific">Variovorax terrae</name>
    <dbReference type="NCBI Taxonomy" id="2923278"/>
    <lineage>
        <taxon>Bacteria</taxon>
        <taxon>Pseudomonadati</taxon>
        <taxon>Pseudomonadota</taxon>
        <taxon>Betaproteobacteria</taxon>
        <taxon>Burkholderiales</taxon>
        <taxon>Comamonadaceae</taxon>
        <taxon>Variovorax</taxon>
    </lineage>
</organism>
<evidence type="ECO:0000259" key="15">
    <source>
        <dbReference type="Pfam" id="PF20260"/>
    </source>
</evidence>
<evidence type="ECO:0000256" key="9">
    <source>
        <dbReference type="ARBA" id="ARBA00022691"/>
    </source>
</evidence>
<dbReference type="InterPro" id="IPR046887">
    <property type="entry name" value="RsmE_PUA-like"/>
</dbReference>
<dbReference type="Gene3D" id="2.40.240.20">
    <property type="entry name" value="Hypothetical PUA domain-like, domain 1"/>
    <property type="match status" value="1"/>
</dbReference>
<evidence type="ECO:0000256" key="8">
    <source>
        <dbReference type="ARBA" id="ARBA00022679"/>
    </source>
</evidence>
<feature type="signal peptide" evidence="13">
    <location>
        <begin position="1"/>
        <end position="22"/>
    </location>
</feature>
<evidence type="ECO:0000256" key="1">
    <source>
        <dbReference type="ARBA" id="ARBA00004496"/>
    </source>
</evidence>
<feature type="domain" description="Ribosomal RNA small subunit methyltransferase E PUA-like" evidence="15">
    <location>
        <begin position="22"/>
        <end position="63"/>
    </location>
</feature>
<evidence type="ECO:0000256" key="7">
    <source>
        <dbReference type="ARBA" id="ARBA00022603"/>
    </source>
</evidence>
<dbReference type="SUPFAM" id="SSF88697">
    <property type="entry name" value="PUA domain-like"/>
    <property type="match status" value="1"/>
</dbReference>
<dbReference type="GO" id="GO:0070042">
    <property type="term" value="F:rRNA (uridine-N3-)-methyltransferase activity"/>
    <property type="evidence" value="ECO:0007669"/>
    <property type="project" value="TreeGrafter"/>
</dbReference>
<dbReference type="InterPro" id="IPR015947">
    <property type="entry name" value="PUA-like_sf"/>
</dbReference>
<evidence type="ECO:0000256" key="5">
    <source>
        <dbReference type="ARBA" id="ARBA00022490"/>
    </source>
</evidence>
<dbReference type="RefSeq" id="WP_243309311.1">
    <property type="nucleotide sequence ID" value="NZ_JALGBI010000003.1"/>
</dbReference>
<dbReference type="InterPro" id="IPR029026">
    <property type="entry name" value="tRNA_m1G_MTases_N"/>
</dbReference>
<dbReference type="EMBL" id="JALGBI010000003">
    <property type="protein sequence ID" value="MCJ0765713.1"/>
    <property type="molecule type" value="Genomic_DNA"/>
</dbReference>
<comment type="caution">
    <text evidence="16">The sequence shown here is derived from an EMBL/GenBank/DDBJ whole genome shotgun (WGS) entry which is preliminary data.</text>
</comment>
<dbReference type="PANTHER" id="PTHR30027:SF3">
    <property type="entry name" value="16S RRNA (URACIL(1498)-N(3))-METHYLTRANSFERASE"/>
    <property type="match status" value="1"/>
</dbReference>
<evidence type="ECO:0000256" key="6">
    <source>
        <dbReference type="ARBA" id="ARBA00022552"/>
    </source>
</evidence>
<keyword evidence="5 12" id="KW-0963">Cytoplasm</keyword>
<sequence length="242" mass="25291">MPRLHCPAPLSPGLLLALPAGAARHVQVLRLQPGDALTLFNGEGGEWAATVERMGRSEVEVRVDAHQAVEREAARAVHLALGMPANERMDWLVEKAAELGVASLQPLLAERSVLRLKGERAEKKQAHWQAVAVAACEQCGRNRVPPLHAPQDLLAWLRALPAAAGAGETRLLLSLRSGAAPLAQAVPAAGPVRFLSGPEGGLAPQEEEAALAQGFVPVSLGARTLRAETAPLAALAALTLAA</sequence>
<dbReference type="PIRSF" id="PIRSF015601">
    <property type="entry name" value="MTase_slr0722"/>
    <property type="match status" value="1"/>
</dbReference>
<dbReference type="Pfam" id="PF20260">
    <property type="entry name" value="PUA_4"/>
    <property type="match status" value="1"/>
</dbReference>
<comment type="catalytic activity">
    <reaction evidence="11 12">
        <text>uridine(1498) in 16S rRNA + S-adenosyl-L-methionine = N(3)-methyluridine(1498) in 16S rRNA + S-adenosyl-L-homocysteine + H(+)</text>
        <dbReference type="Rhea" id="RHEA:42920"/>
        <dbReference type="Rhea" id="RHEA-COMP:10283"/>
        <dbReference type="Rhea" id="RHEA-COMP:10284"/>
        <dbReference type="ChEBI" id="CHEBI:15378"/>
        <dbReference type="ChEBI" id="CHEBI:57856"/>
        <dbReference type="ChEBI" id="CHEBI:59789"/>
        <dbReference type="ChEBI" id="CHEBI:65315"/>
        <dbReference type="ChEBI" id="CHEBI:74502"/>
        <dbReference type="EC" id="2.1.1.193"/>
    </reaction>
</comment>
<accession>A0A9X1W4M8</accession>
<dbReference type="AlphaFoldDB" id="A0A9X1W4M8"/>
<evidence type="ECO:0000313" key="16">
    <source>
        <dbReference type="EMBL" id="MCJ0765713.1"/>
    </source>
</evidence>
<evidence type="ECO:0000256" key="13">
    <source>
        <dbReference type="SAM" id="SignalP"/>
    </source>
</evidence>